<evidence type="ECO:0000256" key="5">
    <source>
        <dbReference type="ARBA" id="ARBA00023136"/>
    </source>
</evidence>
<organism evidence="6 7">
    <name type="scientific">Anopheles albimanus</name>
    <name type="common">New world malaria mosquito</name>
    <dbReference type="NCBI Taxonomy" id="7167"/>
    <lineage>
        <taxon>Eukaryota</taxon>
        <taxon>Metazoa</taxon>
        <taxon>Ecdysozoa</taxon>
        <taxon>Arthropoda</taxon>
        <taxon>Hexapoda</taxon>
        <taxon>Insecta</taxon>
        <taxon>Pterygota</taxon>
        <taxon>Neoptera</taxon>
        <taxon>Endopterygota</taxon>
        <taxon>Diptera</taxon>
        <taxon>Nematocera</taxon>
        <taxon>Culicoidea</taxon>
        <taxon>Culicidae</taxon>
        <taxon>Anophelinae</taxon>
        <taxon>Anopheles</taxon>
    </lineage>
</organism>
<dbReference type="InterPro" id="IPR013604">
    <property type="entry name" value="7TM_chemorcpt"/>
</dbReference>
<accession>A0A182FZW5</accession>
<name>A0A182FZW5_ANOAL</name>
<evidence type="ECO:0000256" key="2">
    <source>
        <dbReference type="ARBA" id="ARBA00022475"/>
    </source>
</evidence>
<dbReference type="VEuPathDB" id="VectorBase:AALB20_029399"/>
<evidence type="ECO:0000256" key="1">
    <source>
        <dbReference type="ARBA" id="ARBA00004651"/>
    </source>
</evidence>
<dbReference type="OrthoDB" id="6478931at2759"/>
<sequence>MTIAAVYFNDFNDNEFQWLYMMVSCINLSLMSIMNMTINLLLVALYSGEQIYDTINRNSDDRQVHSGNVGVEAYQWYLVHTATASVIVRIVKNVNKPLFVLNIYYFFIIVFSIFYLFTSIVQDMRQGTHFNMVNPIAFFLNEAFQVWYIVSASSAYSERARQIVPILGTYNVGLIETTDEHTTELLIIDYLSRDYSVSVAGMYTVDYTMLFSIVSSTTSFMIILVQSYLQE</sequence>
<dbReference type="Proteomes" id="UP000069272">
    <property type="component" value="Chromosome 2R"/>
</dbReference>
<dbReference type="GeneID" id="118457566"/>
<dbReference type="GO" id="GO:0005886">
    <property type="term" value="C:plasma membrane"/>
    <property type="evidence" value="ECO:0007669"/>
    <property type="project" value="UniProtKB-SubCell"/>
</dbReference>
<reference evidence="6 7" key="1">
    <citation type="journal article" date="2017" name="G3 (Bethesda)">
        <title>The Physical Genome Mapping of Anopheles albimanus Corrected Scaffold Misassemblies and Identified Interarm Rearrangements in Genus Anopheles.</title>
        <authorList>
            <person name="Artemov G.N."/>
            <person name="Peery A.N."/>
            <person name="Jiang X."/>
            <person name="Tu Z."/>
            <person name="Stegniy V.N."/>
            <person name="Sharakhova M.V."/>
            <person name="Sharakhov I.V."/>
        </authorList>
    </citation>
    <scope>NUCLEOTIDE SEQUENCE [LARGE SCALE GENOMIC DNA]</scope>
    <source>
        <strain evidence="6 7">ALBI9_A</strain>
    </source>
</reference>
<dbReference type="GO" id="GO:0050909">
    <property type="term" value="P:sensory perception of taste"/>
    <property type="evidence" value="ECO:0007669"/>
    <property type="project" value="InterPro"/>
</dbReference>
<proteinExistence type="predicted"/>
<dbReference type="KEGG" id="aali:118457566"/>
<keyword evidence="5" id="KW-0472">Membrane</keyword>
<dbReference type="STRING" id="7167.A0A182FZW5"/>
<keyword evidence="3" id="KW-0812">Transmembrane</keyword>
<evidence type="ECO:0000256" key="3">
    <source>
        <dbReference type="ARBA" id="ARBA00022692"/>
    </source>
</evidence>
<evidence type="ECO:0000313" key="7">
    <source>
        <dbReference type="Proteomes" id="UP000069272"/>
    </source>
</evidence>
<dbReference type="AlphaFoldDB" id="A0A182FZW5"/>
<comment type="subcellular location">
    <subcellularLocation>
        <location evidence="1">Cell membrane</location>
        <topology evidence="1">Multi-pass membrane protein</topology>
    </subcellularLocation>
</comment>
<reference evidence="6" key="2">
    <citation type="submission" date="2022-08" db="UniProtKB">
        <authorList>
            <consortium name="EnsemblMetazoa"/>
        </authorList>
    </citation>
    <scope>IDENTIFICATION</scope>
    <source>
        <strain evidence="6">STECLA/ALBI9_A</strain>
    </source>
</reference>
<keyword evidence="2" id="KW-1003">Cell membrane</keyword>
<dbReference type="EnsemblMetazoa" id="AALB015548-RA">
    <property type="protein sequence ID" value="AALB015548-PA"/>
    <property type="gene ID" value="AALB015548"/>
</dbReference>
<dbReference type="RefSeq" id="XP_035775134.1">
    <property type="nucleotide sequence ID" value="XM_035919241.1"/>
</dbReference>
<keyword evidence="4" id="KW-1133">Transmembrane helix</keyword>
<evidence type="ECO:0000313" key="6">
    <source>
        <dbReference type="EnsemblMetazoa" id="AALB015548-PA"/>
    </source>
</evidence>
<keyword evidence="7" id="KW-1185">Reference proteome</keyword>
<protein>
    <submittedName>
        <fullName evidence="6">Uncharacterized protein</fullName>
    </submittedName>
</protein>
<evidence type="ECO:0000256" key="4">
    <source>
        <dbReference type="ARBA" id="ARBA00022989"/>
    </source>
</evidence>
<dbReference type="Pfam" id="PF08395">
    <property type="entry name" value="7tm_7"/>
    <property type="match status" value="1"/>
</dbReference>
<dbReference type="VEuPathDB" id="VectorBase:AALB015548"/>